<evidence type="ECO:0000313" key="10">
    <source>
        <dbReference type="Proteomes" id="UP001595526"/>
    </source>
</evidence>
<evidence type="ECO:0000256" key="3">
    <source>
        <dbReference type="ARBA" id="ARBA00022729"/>
    </source>
</evidence>
<evidence type="ECO:0000313" key="9">
    <source>
        <dbReference type="EMBL" id="MFC3196115.1"/>
    </source>
</evidence>
<feature type="chain" id="PRO_5047106211" evidence="6">
    <location>
        <begin position="22"/>
        <end position="476"/>
    </location>
</feature>
<evidence type="ECO:0000256" key="1">
    <source>
        <dbReference type="ARBA" id="ARBA00004442"/>
    </source>
</evidence>
<evidence type="ECO:0000256" key="6">
    <source>
        <dbReference type="SAM" id="SignalP"/>
    </source>
</evidence>
<dbReference type="SUPFAM" id="SSF48452">
    <property type="entry name" value="TPR-like"/>
    <property type="match status" value="1"/>
</dbReference>
<reference evidence="10" key="1">
    <citation type="journal article" date="2019" name="Int. J. Syst. Evol. Microbiol.">
        <title>The Global Catalogue of Microorganisms (GCM) 10K type strain sequencing project: providing services to taxonomists for standard genome sequencing and annotation.</title>
        <authorList>
            <consortium name="The Broad Institute Genomics Platform"/>
            <consortium name="The Broad Institute Genome Sequencing Center for Infectious Disease"/>
            <person name="Wu L."/>
            <person name="Ma J."/>
        </authorList>
    </citation>
    <scope>NUCLEOTIDE SEQUENCE [LARGE SCALE GENOMIC DNA]</scope>
    <source>
        <strain evidence="10">KCTC 52416</strain>
    </source>
</reference>
<protein>
    <submittedName>
        <fullName evidence="9">RagB/SusD family nutrient uptake outer membrane protein</fullName>
    </submittedName>
</protein>
<dbReference type="Proteomes" id="UP001595526">
    <property type="component" value="Unassembled WGS sequence"/>
</dbReference>
<dbReference type="InterPro" id="IPR011990">
    <property type="entry name" value="TPR-like_helical_dom_sf"/>
</dbReference>
<dbReference type="InterPro" id="IPR033985">
    <property type="entry name" value="SusD-like_N"/>
</dbReference>
<keyword evidence="3 6" id="KW-0732">Signal</keyword>
<dbReference type="InterPro" id="IPR012944">
    <property type="entry name" value="SusD_RagB_dom"/>
</dbReference>
<gene>
    <name evidence="9" type="ORF">ACFOET_00680</name>
</gene>
<organism evidence="9 10">
    <name type="scientific">Parapedobacter deserti</name>
    <dbReference type="NCBI Taxonomy" id="1912957"/>
    <lineage>
        <taxon>Bacteria</taxon>
        <taxon>Pseudomonadati</taxon>
        <taxon>Bacteroidota</taxon>
        <taxon>Sphingobacteriia</taxon>
        <taxon>Sphingobacteriales</taxon>
        <taxon>Sphingobacteriaceae</taxon>
        <taxon>Parapedobacter</taxon>
    </lineage>
</organism>
<accession>A0ABV7JDC0</accession>
<dbReference type="Gene3D" id="1.25.40.390">
    <property type="match status" value="1"/>
</dbReference>
<keyword evidence="5" id="KW-0998">Cell outer membrane</keyword>
<dbReference type="Pfam" id="PF07980">
    <property type="entry name" value="SusD_RagB"/>
    <property type="match status" value="1"/>
</dbReference>
<proteinExistence type="inferred from homology"/>
<evidence type="ECO:0000256" key="2">
    <source>
        <dbReference type="ARBA" id="ARBA00006275"/>
    </source>
</evidence>
<dbReference type="Pfam" id="PF14322">
    <property type="entry name" value="SusD-like_3"/>
    <property type="match status" value="1"/>
</dbReference>
<evidence type="ECO:0000256" key="4">
    <source>
        <dbReference type="ARBA" id="ARBA00023136"/>
    </source>
</evidence>
<comment type="caution">
    <text evidence="9">The sequence shown here is derived from an EMBL/GenBank/DDBJ whole genome shotgun (WGS) entry which is preliminary data.</text>
</comment>
<name>A0ABV7JDC0_9SPHI</name>
<evidence type="ECO:0000256" key="5">
    <source>
        <dbReference type="ARBA" id="ARBA00023237"/>
    </source>
</evidence>
<keyword evidence="4" id="KW-0472">Membrane</keyword>
<feature type="domain" description="RagB/SusD" evidence="7">
    <location>
        <begin position="341"/>
        <end position="433"/>
    </location>
</feature>
<dbReference type="RefSeq" id="WP_379018508.1">
    <property type="nucleotide sequence ID" value="NZ_JBHRTA010000003.1"/>
</dbReference>
<dbReference type="PROSITE" id="PS51257">
    <property type="entry name" value="PROKAR_LIPOPROTEIN"/>
    <property type="match status" value="1"/>
</dbReference>
<comment type="subcellular location">
    <subcellularLocation>
        <location evidence="1">Cell outer membrane</location>
    </subcellularLocation>
</comment>
<comment type="similarity">
    <text evidence="2">Belongs to the SusD family.</text>
</comment>
<evidence type="ECO:0000259" key="7">
    <source>
        <dbReference type="Pfam" id="PF07980"/>
    </source>
</evidence>
<evidence type="ECO:0000259" key="8">
    <source>
        <dbReference type="Pfam" id="PF14322"/>
    </source>
</evidence>
<sequence length="476" mass="54422">MKAYINTIFLTLLAASLSSCNDWLDVEPKSQVRDLDLFATETGFKEALAGVYSTLTTESLYGREMTFGLMGVIGYEWDFQSITYDPDRMFDYESSLTSLNRIDAIWNGIYNAIANNNKLLEEIDDKREIFSVDNYEVIKGEALALRAFLHFDVLRVFGASHEENPDKKAIPYFTASGKEVASQLTVNEVLDLVLADLDEAAELLKRDPLVTGRTVTSIDDNGYLMNRQVHLNYYAVKGLLARVYLYKKDYHRALANAMEVIQSNKFPWVQQANLVSQNVDLTFSTEHLFALHVVRLNTIYQNSFTATGGNNVFYIGQDTRLAYYDNAVEDFRYLYWFTASNAGDQYLKKYQQLDSDTWPVEYRNKIPLIKLAEMYFIAAEALRDTDMEAAGEMINTVRQHRGLAAIPVDATNFDLVLAQEFRKELIGEGQWFFFQKRKNTPRIPRAANYDIIALKGYKLPIPVSEFNNAPGRVDNR</sequence>
<dbReference type="EMBL" id="JBHRTA010000003">
    <property type="protein sequence ID" value="MFC3196115.1"/>
    <property type="molecule type" value="Genomic_DNA"/>
</dbReference>
<feature type="domain" description="SusD-like N-terminal" evidence="8">
    <location>
        <begin position="22"/>
        <end position="208"/>
    </location>
</feature>
<keyword evidence="10" id="KW-1185">Reference proteome</keyword>
<feature type="signal peptide" evidence="6">
    <location>
        <begin position="1"/>
        <end position="21"/>
    </location>
</feature>